<sequence length="417" mass="46958">MDEHEQVNSANEKWSIKNGVYTTLILNISNNYFPLFAISVLGVSNYELGLIGSLPQFVGMFAMIIGSIIMNKLQSKKMFTVYSFLMARIFLLAMALVVFLPDSIQSWTFILLVALMNLPFSFANLSWQALIADIVSEQRRNVFFSTRNKVMTVVAMISTFIVGLFLQLFDAGNPLPYQLLFIAAFVCGLLEITYLKKHVEPKKKRVAAANNSLFGLSVFKHKPFLYFLLCSLFFNFAWQMCWSLFSIYQIKYAGATGLWVSLFAVANSIGQIVSFKWWGRMAEKHSHSKMLVLVSIGMATTPFMTVLSTNLPYIVAVNLLAGLFVSGTVLLLFNQLLDSTKEETRSQSISNYNILLALVAFAAPQFGVVLLEMTNIYSAMNISSVMRALSGVFFFAYYVYLKRKDTLLLKRKVAKIG</sequence>
<dbReference type="InterPro" id="IPR052528">
    <property type="entry name" value="Sugar_transport-like"/>
</dbReference>
<reference evidence="3 4" key="1">
    <citation type="submission" date="2019-01" db="EMBL/GenBank/DDBJ databases">
        <title>Bacillus sp. M5HDSG1-1, whole genome shotgun sequence.</title>
        <authorList>
            <person name="Tuo L."/>
        </authorList>
    </citation>
    <scope>NUCLEOTIDE SEQUENCE [LARGE SCALE GENOMIC DNA]</scope>
    <source>
        <strain evidence="3 4">M5HDSG1-1</strain>
    </source>
</reference>
<evidence type="ECO:0000256" key="1">
    <source>
        <dbReference type="ARBA" id="ARBA00004651"/>
    </source>
</evidence>
<dbReference type="RefSeq" id="WP_127741313.1">
    <property type="nucleotide sequence ID" value="NZ_CP196002.1"/>
</dbReference>
<keyword evidence="2" id="KW-0812">Transmembrane</keyword>
<accession>A0A3S3SH95</accession>
<gene>
    <name evidence="3" type="ORF">EM808_23265</name>
</gene>
<feature type="transmembrane region" description="Helical" evidence="2">
    <location>
        <begin position="224"/>
        <end position="245"/>
    </location>
</feature>
<dbReference type="GO" id="GO:0005886">
    <property type="term" value="C:plasma membrane"/>
    <property type="evidence" value="ECO:0007669"/>
    <property type="project" value="UniProtKB-SubCell"/>
</dbReference>
<feature type="transmembrane region" description="Helical" evidence="2">
    <location>
        <begin position="107"/>
        <end position="130"/>
    </location>
</feature>
<keyword evidence="4" id="KW-1185">Reference proteome</keyword>
<comment type="subcellular location">
    <subcellularLocation>
        <location evidence="1">Cell membrane</location>
        <topology evidence="1">Multi-pass membrane protein</topology>
    </subcellularLocation>
</comment>
<feature type="transmembrane region" description="Helical" evidence="2">
    <location>
        <begin position="377"/>
        <end position="401"/>
    </location>
</feature>
<feature type="transmembrane region" description="Helical" evidence="2">
    <location>
        <begin position="20"/>
        <end position="42"/>
    </location>
</feature>
<protein>
    <submittedName>
        <fullName evidence="3">MFS transporter</fullName>
    </submittedName>
</protein>
<feature type="transmembrane region" description="Helical" evidence="2">
    <location>
        <begin position="175"/>
        <end position="195"/>
    </location>
</feature>
<dbReference type="SUPFAM" id="SSF103473">
    <property type="entry name" value="MFS general substrate transporter"/>
    <property type="match status" value="1"/>
</dbReference>
<keyword evidence="2" id="KW-1133">Transmembrane helix</keyword>
<evidence type="ECO:0000313" key="3">
    <source>
        <dbReference type="EMBL" id="RVT57976.1"/>
    </source>
</evidence>
<feature type="transmembrane region" description="Helical" evidence="2">
    <location>
        <begin position="290"/>
        <end position="307"/>
    </location>
</feature>
<name>A0A3S3SH95_9BACI</name>
<organism evidence="3 4">
    <name type="scientific">Niallia taxi</name>
    <dbReference type="NCBI Taxonomy" id="2499688"/>
    <lineage>
        <taxon>Bacteria</taxon>
        <taxon>Bacillati</taxon>
        <taxon>Bacillota</taxon>
        <taxon>Bacilli</taxon>
        <taxon>Bacillales</taxon>
        <taxon>Bacillaceae</taxon>
        <taxon>Niallia</taxon>
    </lineage>
</organism>
<dbReference type="GO" id="GO:0022857">
    <property type="term" value="F:transmembrane transporter activity"/>
    <property type="evidence" value="ECO:0007669"/>
    <property type="project" value="InterPro"/>
</dbReference>
<dbReference type="AlphaFoldDB" id="A0A3S3SH95"/>
<dbReference type="Proteomes" id="UP000288024">
    <property type="component" value="Unassembled WGS sequence"/>
</dbReference>
<keyword evidence="2" id="KW-0472">Membrane</keyword>
<dbReference type="Pfam" id="PF07690">
    <property type="entry name" value="MFS_1"/>
    <property type="match status" value="1"/>
</dbReference>
<feature type="transmembrane region" description="Helical" evidence="2">
    <location>
        <begin position="48"/>
        <end position="69"/>
    </location>
</feature>
<evidence type="ECO:0000256" key="2">
    <source>
        <dbReference type="SAM" id="Phobius"/>
    </source>
</evidence>
<dbReference type="InterPro" id="IPR036259">
    <property type="entry name" value="MFS_trans_sf"/>
</dbReference>
<feature type="transmembrane region" description="Helical" evidence="2">
    <location>
        <begin position="313"/>
        <end position="333"/>
    </location>
</feature>
<dbReference type="PANTHER" id="PTHR23526">
    <property type="entry name" value="INTEGRAL MEMBRANE TRANSPORT PROTEIN-RELATED"/>
    <property type="match status" value="1"/>
</dbReference>
<dbReference type="EMBL" id="RZTZ01000014">
    <property type="protein sequence ID" value="RVT57976.1"/>
    <property type="molecule type" value="Genomic_DNA"/>
</dbReference>
<evidence type="ECO:0000313" key="4">
    <source>
        <dbReference type="Proteomes" id="UP000288024"/>
    </source>
</evidence>
<proteinExistence type="predicted"/>
<dbReference type="PANTHER" id="PTHR23526:SF2">
    <property type="entry name" value="MAJOR FACILITATOR SUPERFAMILY (MFS) PROFILE DOMAIN-CONTAINING PROTEIN"/>
    <property type="match status" value="1"/>
</dbReference>
<dbReference type="InterPro" id="IPR011701">
    <property type="entry name" value="MFS"/>
</dbReference>
<feature type="transmembrane region" description="Helical" evidence="2">
    <location>
        <begin position="257"/>
        <end position="278"/>
    </location>
</feature>
<feature type="transmembrane region" description="Helical" evidence="2">
    <location>
        <begin position="354"/>
        <end position="371"/>
    </location>
</feature>
<dbReference type="Gene3D" id="1.20.1250.20">
    <property type="entry name" value="MFS general substrate transporter like domains"/>
    <property type="match status" value="2"/>
</dbReference>
<feature type="transmembrane region" description="Helical" evidence="2">
    <location>
        <begin position="81"/>
        <end position="101"/>
    </location>
</feature>
<comment type="caution">
    <text evidence="3">The sequence shown here is derived from an EMBL/GenBank/DDBJ whole genome shotgun (WGS) entry which is preliminary data.</text>
</comment>
<feature type="transmembrane region" description="Helical" evidence="2">
    <location>
        <begin position="150"/>
        <end position="169"/>
    </location>
</feature>